<proteinExistence type="predicted"/>
<organism evidence="1 2">
    <name type="scientific">Phyllosticta paracitricarpa</name>
    <dbReference type="NCBI Taxonomy" id="2016321"/>
    <lineage>
        <taxon>Eukaryota</taxon>
        <taxon>Fungi</taxon>
        <taxon>Dikarya</taxon>
        <taxon>Ascomycota</taxon>
        <taxon>Pezizomycotina</taxon>
        <taxon>Dothideomycetes</taxon>
        <taxon>Dothideomycetes incertae sedis</taxon>
        <taxon>Botryosphaeriales</taxon>
        <taxon>Phyllostictaceae</taxon>
        <taxon>Phyllosticta</taxon>
    </lineage>
</organism>
<comment type="caution">
    <text evidence="1">The sequence shown here is derived from an EMBL/GenBank/DDBJ whole genome shotgun (WGS) entry which is preliminary data.</text>
</comment>
<evidence type="ECO:0008006" key="3">
    <source>
        <dbReference type="Google" id="ProtNLM"/>
    </source>
</evidence>
<dbReference type="Proteomes" id="UP001367316">
    <property type="component" value="Unassembled WGS sequence"/>
</dbReference>
<protein>
    <recommendedName>
        <fullName evidence="3">F-box domain-containing protein</fullName>
    </recommendedName>
</protein>
<gene>
    <name evidence="1" type="ORF">JOL62DRAFT_109683</name>
</gene>
<keyword evidence="2" id="KW-1185">Reference proteome</keyword>
<sequence length="517" mass="59110">MANGAHRRVAKPKLKALKEHQPPLRKIGLQNLSTPSTGDLTMYLEKNSSAKTSMELLYNGLGTSDDGPVKTASIKNLITKAPDDRLTISRGFVENLTTPASRSAQVLAQFQAFVEKLPVKFTGPKASLHSSQPRKPCILLNLPAEIREIIWNHLAEGDLVTLEVDDTKLSRPFGIGHSMMRSFRDRTRPWLQWRADGHSRAKNRRKCNIELRRAYHGISISMLLACKQMQREIVDVFFRHTVVELNPWSRMVIDFDIRNPRVLLTEALTPAGTTGILTNVRFLSTMLRFNPVKSWQSNIEDMSWLFRLLRHCPQIRAINMLFTFTGYWNSGYYNCADGDQAETRVQTLASKIVELLPTPPSDIMCPRPVKAIQNLIGDWICWRANPKGCYCTWMVSFEFDPNDDDICNASDYYTDFHVPGTPDWSSQIVFKPRSKRHNRGVLLNRLEQHLVAPMAIPKKRLKIDHNHVQPEEFDVFEVYPAPPRRRLLASKWKGTGVEAKVSSAREYFYEHVCGKIN</sequence>
<name>A0ABR1N649_9PEZI</name>
<reference evidence="1 2" key="1">
    <citation type="submission" date="2024-04" db="EMBL/GenBank/DDBJ databases">
        <title>Phyllosticta paracitricarpa is synonymous to the EU quarantine fungus P. citricarpa based on phylogenomic analyses.</title>
        <authorList>
            <consortium name="Lawrence Berkeley National Laboratory"/>
            <person name="Van ingen-buijs V.A."/>
            <person name="Van westerhoven A.C."/>
            <person name="Haridas S."/>
            <person name="Skiadas P."/>
            <person name="Martin F."/>
            <person name="Groenewald J.Z."/>
            <person name="Crous P.W."/>
            <person name="Seidl M.F."/>
        </authorList>
    </citation>
    <scope>NUCLEOTIDE SEQUENCE [LARGE SCALE GENOMIC DNA]</scope>
    <source>
        <strain evidence="1 2">CBS 141358</strain>
    </source>
</reference>
<accession>A0ABR1N649</accession>
<evidence type="ECO:0000313" key="2">
    <source>
        <dbReference type="Proteomes" id="UP001367316"/>
    </source>
</evidence>
<dbReference type="EMBL" id="JBBPBF010000017">
    <property type="protein sequence ID" value="KAK7610686.1"/>
    <property type="molecule type" value="Genomic_DNA"/>
</dbReference>
<evidence type="ECO:0000313" key="1">
    <source>
        <dbReference type="EMBL" id="KAK7610686.1"/>
    </source>
</evidence>